<protein>
    <submittedName>
        <fullName evidence="2">Saccharopine dehydrogenase NADP-binding domain-containing protein</fullName>
    </submittedName>
</protein>
<dbReference type="InterPro" id="IPR005097">
    <property type="entry name" value="Sacchrp_dh_NADP-bd"/>
</dbReference>
<dbReference type="SUPFAM" id="SSF51735">
    <property type="entry name" value="NAD(P)-binding Rossmann-fold domains"/>
    <property type="match status" value="1"/>
</dbReference>
<organism evidence="2 3">
    <name type="scientific">Pendulispora albinea</name>
    <dbReference type="NCBI Taxonomy" id="2741071"/>
    <lineage>
        <taxon>Bacteria</taxon>
        <taxon>Pseudomonadati</taxon>
        <taxon>Myxococcota</taxon>
        <taxon>Myxococcia</taxon>
        <taxon>Myxococcales</taxon>
        <taxon>Sorangiineae</taxon>
        <taxon>Pendulisporaceae</taxon>
        <taxon>Pendulispora</taxon>
    </lineage>
</organism>
<dbReference type="InterPro" id="IPR036291">
    <property type="entry name" value="NAD(P)-bd_dom_sf"/>
</dbReference>
<keyword evidence="3" id="KW-1185">Reference proteome</keyword>
<dbReference type="RefSeq" id="WP_394823608.1">
    <property type="nucleotide sequence ID" value="NZ_CP089984.1"/>
</dbReference>
<dbReference type="PANTHER" id="PTHR12286:SF5">
    <property type="entry name" value="SACCHAROPINE DEHYDROGENASE-LIKE OXIDOREDUCTASE"/>
    <property type="match status" value="1"/>
</dbReference>
<dbReference type="InterPro" id="IPR051276">
    <property type="entry name" value="Saccharopine_DH-like_oxidrdct"/>
</dbReference>
<name>A0ABZ2LXY0_9BACT</name>
<gene>
    <name evidence="2" type="ORF">LZC94_39950</name>
</gene>
<dbReference type="EMBL" id="CP089984">
    <property type="protein sequence ID" value="WXB13991.1"/>
    <property type="molecule type" value="Genomic_DNA"/>
</dbReference>
<feature type="domain" description="Saccharopine dehydrogenase NADP binding" evidence="1">
    <location>
        <begin position="10"/>
        <end position="140"/>
    </location>
</feature>
<dbReference type="Gene3D" id="3.40.50.720">
    <property type="entry name" value="NAD(P)-binding Rossmann-like Domain"/>
    <property type="match status" value="1"/>
</dbReference>
<evidence type="ECO:0000313" key="3">
    <source>
        <dbReference type="Proteomes" id="UP001370348"/>
    </source>
</evidence>
<evidence type="ECO:0000313" key="2">
    <source>
        <dbReference type="EMBL" id="WXB13991.1"/>
    </source>
</evidence>
<evidence type="ECO:0000259" key="1">
    <source>
        <dbReference type="Pfam" id="PF03435"/>
    </source>
</evidence>
<sequence length="412" mass="44683">MTQNRRFDLVLFGATGFTGKLVAEYLARSAPDSLRWAIAGRDSKKLEGVKEELARIQPKLGSIDVLVADSNDRPSLDAVAREARVIATTVGPYVRYGRELASSCAEHGTHYADLTGEVPFIRESIDRNHERAQKSGARIVHSSGFDSIPSDLGVFTLHEHFAAKKRKLTRASFFCEAVKGGMSGGTIASMTTLMEAASRDRALRRLMADPYGLVPDAERGPDKDRHTVRFEPRIGKWVCPFLMAAINTRVVHRSNALLGYPYGQAFRYSEEMSTGSGPAGFARATAVAGGLLTMMTFASTRIGRTVIKPFHPSPGEGPSAEQREAGFFKIRIIGESDAPNGSPPLLADAEVHGQHDPGYGETAIMLSEAALCLALDPLDSPRGVLTPAVAMGTRLIDRLRRAGMTFRVTPRT</sequence>
<dbReference type="Proteomes" id="UP001370348">
    <property type="component" value="Chromosome"/>
</dbReference>
<dbReference type="Pfam" id="PF03435">
    <property type="entry name" value="Sacchrp_dh_NADP"/>
    <property type="match status" value="1"/>
</dbReference>
<dbReference type="PANTHER" id="PTHR12286">
    <property type="entry name" value="SACCHAROPINE DEHYDROGENASE-LIKE OXIDOREDUCTASE"/>
    <property type="match status" value="1"/>
</dbReference>
<reference evidence="2 3" key="1">
    <citation type="submission" date="2021-12" db="EMBL/GenBank/DDBJ databases">
        <title>Discovery of the Pendulisporaceae a myxobacterial family with distinct sporulation behavior and unique specialized metabolism.</title>
        <authorList>
            <person name="Garcia R."/>
            <person name="Popoff A."/>
            <person name="Bader C.D."/>
            <person name="Loehr J."/>
            <person name="Walesch S."/>
            <person name="Walt C."/>
            <person name="Boldt J."/>
            <person name="Bunk B."/>
            <person name="Haeckl F.J.F.P.J."/>
            <person name="Gunesch A.P."/>
            <person name="Birkelbach J."/>
            <person name="Nuebel U."/>
            <person name="Pietschmann T."/>
            <person name="Bach T."/>
            <person name="Mueller R."/>
        </authorList>
    </citation>
    <scope>NUCLEOTIDE SEQUENCE [LARGE SCALE GENOMIC DNA]</scope>
    <source>
        <strain evidence="2 3">MSr11954</strain>
    </source>
</reference>
<proteinExistence type="predicted"/>
<accession>A0ABZ2LXY0</accession>